<keyword evidence="3" id="KW-0808">Transferase</keyword>
<feature type="transmembrane region" description="Helical" evidence="1">
    <location>
        <begin position="40"/>
        <end position="60"/>
    </location>
</feature>
<dbReference type="GO" id="GO:0016747">
    <property type="term" value="F:acyltransferase activity, transferring groups other than amino-acyl groups"/>
    <property type="evidence" value="ECO:0007669"/>
    <property type="project" value="InterPro"/>
</dbReference>
<reference evidence="3" key="1">
    <citation type="submission" date="2020-12" db="EMBL/GenBank/DDBJ databases">
        <title>Clostridium thailandense sp. nov., a novel acetogenic bacterium isolated from peat land soil in Thailand.</title>
        <authorList>
            <person name="Chaikitkaew S."/>
            <person name="Birkeland N.K."/>
        </authorList>
    </citation>
    <scope>NUCLEOTIDE SEQUENCE</scope>
    <source>
        <strain evidence="3">PL3</strain>
    </source>
</reference>
<keyword evidence="3" id="KW-0012">Acyltransferase</keyword>
<feature type="transmembrane region" description="Helical" evidence="1">
    <location>
        <begin position="106"/>
        <end position="124"/>
    </location>
</feature>
<evidence type="ECO:0000259" key="2">
    <source>
        <dbReference type="Pfam" id="PF01757"/>
    </source>
</evidence>
<gene>
    <name evidence="3" type="ORF">I6U48_06805</name>
</gene>
<sequence>MNLEKRRNYYFDNLKLLLIILVVMGHVIEPLIDSNKNIKAAYMFIYAFHMPLFVFVSGYFSKNINDNKKFFFKINNILVPYIIFQLLYSIFNIYVLKTQDFEVTLIYPYWTMWYLLSLFTWSITLPYFSKIKYSVLIVFVISIISGYDNNIGYYLSLSRTITFFPYFLMGYFCKQEYMDIIRVHIKKVHALLGVLTVSLLIYLMNSKIDYRWFYGSYPYSQLDGFGCPKFIIDILTYILAIITSVCVLALIPNKKLIFTKLGSRTMSVYIFHGFIVKLLVKYNFFNYIDSFTSKIFIMLISLFIVVILSSKKINEIANMIIYPKILKQVS</sequence>
<dbReference type="Proteomes" id="UP000694308">
    <property type="component" value="Unassembled WGS sequence"/>
</dbReference>
<dbReference type="PANTHER" id="PTHR37312:SF1">
    <property type="entry name" value="MEMBRANE-BOUND ACYLTRANSFERASE YKRP-RELATED"/>
    <property type="match status" value="1"/>
</dbReference>
<dbReference type="PANTHER" id="PTHR37312">
    <property type="entry name" value="MEMBRANE-BOUND ACYLTRANSFERASE YKRP-RELATED"/>
    <property type="match status" value="1"/>
</dbReference>
<feature type="transmembrane region" description="Helical" evidence="1">
    <location>
        <begin position="72"/>
        <end position="94"/>
    </location>
</feature>
<protein>
    <submittedName>
        <fullName evidence="3">Acyltransferase family protein</fullName>
    </submittedName>
</protein>
<keyword evidence="1" id="KW-1133">Transmembrane helix</keyword>
<keyword evidence="1" id="KW-0812">Transmembrane</keyword>
<feature type="transmembrane region" description="Helical" evidence="1">
    <location>
        <begin position="230"/>
        <end position="251"/>
    </location>
</feature>
<feature type="domain" description="Acyltransferase 3" evidence="2">
    <location>
        <begin position="8"/>
        <end position="308"/>
    </location>
</feature>
<feature type="transmembrane region" description="Helical" evidence="1">
    <location>
        <begin position="153"/>
        <end position="173"/>
    </location>
</feature>
<keyword evidence="1" id="KW-0472">Membrane</keyword>
<evidence type="ECO:0000313" key="4">
    <source>
        <dbReference type="Proteomes" id="UP000694308"/>
    </source>
</evidence>
<comment type="caution">
    <text evidence="3">The sequence shown here is derived from an EMBL/GenBank/DDBJ whole genome shotgun (WGS) entry which is preliminary data.</text>
</comment>
<dbReference type="Pfam" id="PF01757">
    <property type="entry name" value="Acyl_transf_3"/>
    <property type="match status" value="1"/>
</dbReference>
<name>A0A949X3M4_9CLOT</name>
<feature type="transmembrane region" description="Helical" evidence="1">
    <location>
        <begin position="131"/>
        <end position="147"/>
    </location>
</feature>
<feature type="transmembrane region" description="Helical" evidence="1">
    <location>
        <begin position="185"/>
        <end position="204"/>
    </location>
</feature>
<feature type="transmembrane region" description="Helical" evidence="1">
    <location>
        <begin position="9"/>
        <end position="28"/>
    </location>
</feature>
<evidence type="ECO:0000256" key="1">
    <source>
        <dbReference type="SAM" id="Phobius"/>
    </source>
</evidence>
<dbReference type="InterPro" id="IPR052734">
    <property type="entry name" value="Nod_factor_acetyltransferase"/>
</dbReference>
<keyword evidence="4" id="KW-1185">Reference proteome</keyword>
<feature type="transmembrane region" description="Helical" evidence="1">
    <location>
        <begin position="263"/>
        <end position="285"/>
    </location>
</feature>
<dbReference type="AlphaFoldDB" id="A0A949X3M4"/>
<dbReference type="RefSeq" id="WP_218319663.1">
    <property type="nucleotide sequence ID" value="NZ_JAEEGC010000027.1"/>
</dbReference>
<dbReference type="InterPro" id="IPR002656">
    <property type="entry name" value="Acyl_transf_3_dom"/>
</dbReference>
<accession>A0A949X3M4</accession>
<organism evidence="3 4">
    <name type="scientific">Clostridium thailandense</name>
    <dbReference type="NCBI Taxonomy" id="2794346"/>
    <lineage>
        <taxon>Bacteria</taxon>
        <taxon>Bacillati</taxon>
        <taxon>Bacillota</taxon>
        <taxon>Clostridia</taxon>
        <taxon>Eubacteriales</taxon>
        <taxon>Clostridiaceae</taxon>
        <taxon>Clostridium</taxon>
    </lineage>
</organism>
<evidence type="ECO:0000313" key="3">
    <source>
        <dbReference type="EMBL" id="MBV7272628.1"/>
    </source>
</evidence>
<proteinExistence type="predicted"/>
<feature type="transmembrane region" description="Helical" evidence="1">
    <location>
        <begin position="291"/>
        <end position="309"/>
    </location>
</feature>
<dbReference type="EMBL" id="JAEEGC010000027">
    <property type="protein sequence ID" value="MBV7272628.1"/>
    <property type="molecule type" value="Genomic_DNA"/>
</dbReference>